<dbReference type="Proteomes" id="UP000499080">
    <property type="component" value="Unassembled WGS sequence"/>
</dbReference>
<comment type="caution">
    <text evidence="1">The sequence shown here is derived from an EMBL/GenBank/DDBJ whole genome shotgun (WGS) entry which is preliminary data.</text>
</comment>
<proteinExistence type="predicted"/>
<evidence type="ECO:0000313" key="2">
    <source>
        <dbReference type="Proteomes" id="UP000499080"/>
    </source>
</evidence>
<keyword evidence="2" id="KW-1185">Reference proteome</keyword>
<dbReference type="EMBL" id="BGPR01059731">
    <property type="protein sequence ID" value="GBO35707.1"/>
    <property type="molecule type" value="Genomic_DNA"/>
</dbReference>
<accession>A0A4Y2WI66</accession>
<dbReference type="AlphaFoldDB" id="A0A4Y2WI66"/>
<gene>
    <name evidence="1" type="ORF">AVEN_182999_1</name>
</gene>
<evidence type="ECO:0000313" key="1">
    <source>
        <dbReference type="EMBL" id="GBO35707.1"/>
    </source>
</evidence>
<sequence>MHPGHLNDSRCNRSSTEAGVLLTCHGPAPPEGGRYYHWCRDSEPHCTIPPGEASSCLPIRHIYSAPVGFAPRIIGKPYHPARP</sequence>
<protein>
    <submittedName>
        <fullName evidence="1">Uncharacterized protein</fullName>
    </submittedName>
</protein>
<reference evidence="1 2" key="1">
    <citation type="journal article" date="2019" name="Sci. Rep.">
        <title>Orb-weaving spider Araneus ventricosus genome elucidates the spidroin gene catalogue.</title>
        <authorList>
            <person name="Kono N."/>
            <person name="Nakamura H."/>
            <person name="Ohtoshi R."/>
            <person name="Moran D.A.P."/>
            <person name="Shinohara A."/>
            <person name="Yoshida Y."/>
            <person name="Fujiwara M."/>
            <person name="Mori M."/>
            <person name="Tomita M."/>
            <person name="Arakawa K."/>
        </authorList>
    </citation>
    <scope>NUCLEOTIDE SEQUENCE [LARGE SCALE GENOMIC DNA]</scope>
</reference>
<organism evidence="1 2">
    <name type="scientific">Araneus ventricosus</name>
    <name type="common">Orbweaver spider</name>
    <name type="synonym">Epeira ventricosa</name>
    <dbReference type="NCBI Taxonomy" id="182803"/>
    <lineage>
        <taxon>Eukaryota</taxon>
        <taxon>Metazoa</taxon>
        <taxon>Ecdysozoa</taxon>
        <taxon>Arthropoda</taxon>
        <taxon>Chelicerata</taxon>
        <taxon>Arachnida</taxon>
        <taxon>Araneae</taxon>
        <taxon>Araneomorphae</taxon>
        <taxon>Entelegynae</taxon>
        <taxon>Araneoidea</taxon>
        <taxon>Araneidae</taxon>
        <taxon>Araneus</taxon>
    </lineage>
</organism>
<name>A0A4Y2WI66_ARAVE</name>